<reference evidence="7 8" key="1">
    <citation type="submission" date="2015-08" db="EMBL/GenBank/DDBJ databases">
        <title>Antibacterial properties of a collection of Vibrionaceae strains.</title>
        <authorList>
            <person name="Giubergia S."/>
        </authorList>
    </citation>
    <scope>NUCLEOTIDE SEQUENCE [LARGE SCALE GENOMIC DNA]</scope>
    <source>
        <strain evidence="7 8">S0821</strain>
    </source>
</reference>
<dbReference type="InterPro" id="IPR036188">
    <property type="entry name" value="FAD/NAD-bd_sf"/>
</dbReference>
<protein>
    <submittedName>
        <fullName evidence="7">Pyridine nucleotide-disulfide oxidoreductase</fullName>
    </submittedName>
</protein>
<evidence type="ECO:0000256" key="2">
    <source>
        <dbReference type="ARBA" id="ARBA00022630"/>
    </source>
</evidence>
<dbReference type="InParanoid" id="A0A0Q2MWS3"/>
<evidence type="ECO:0000256" key="3">
    <source>
        <dbReference type="ARBA" id="ARBA00022827"/>
    </source>
</evidence>
<dbReference type="RefSeq" id="WP_055467001.1">
    <property type="nucleotide sequence ID" value="NZ_LKHS01000022.1"/>
</dbReference>
<evidence type="ECO:0000313" key="7">
    <source>
        <dbReference type="EMBL" id="KQH84127.1"/>
    </source>
</evidence>
<evidence type="ECO:0000256" key="5">
    <source>
        <dbReference type="ARBA" id="ARBA00023027"/>
    </source>
</evidence>
<accession>A0A0Q2MWS3</accession>
<dbReference type="GO" id="GO:0003954">
    <property type="term" value="F:NADH dehydrogenase activity"/>
    <property type="evidence" value="ECO:0007669"/>
    <property type="project" value="InterPro"/>
</dbReference>
<keyword evidence="2" id="KW-0285">Flavoprotein</keyword>
<comment type="caution">
    <text evidence="7">The sequence shown here is derived from an EMBL/GenBank/DDBJ whole genome shotgun (WGS) entry which is preliminary data.</text>
</comment>
<dbReference type="Proteomes" id="UP000051221">
    <property type="component" value="Unassembled WGS sequence"/>
</dbReference>
<keyword evidence="3" id="KW-0274">FAD</keyword>
<dbReference type="PRINTS" id="PR00368">
    <property type="entry name" value="FADPNR"/>
</dbReference>
<name>A0A0Q2MWS3_VIBFU</name>
<keyword evidence="5" id="KW-0520">NAD</keyword>
<dbReference type="PANTHER" id="PTHR43706:SF45">
    <property type="entry name" value="NADH DEHYDROGENASE-LIKE PROTEIN RV1812C"/>
    <property type="match status" value="1"/>
</dbReference>
<evidence type="ECO:0000256" key="1">
    <source>
        <dbReference type="ARBA" id="ARBA00005272"/>
    </source>
</evidence>
<dbReference type="InterPro" id="IPR023753">
    <property type="entry name" value="FAD/NAD-binding_dom"/>
</dbReference>
<dbReference type="Gene3D" id="3.50.50.100">
    <property type="match status" value="1"/>
</dbReference>
<dbReference type="Pfam" id="PF07992">
    <property type="entry name" value="Pyr_redox_2"/>
    <property type="match status" value="1"/>
</dbReference>
<evidence type="ECO:0000256" key="4">
    <source>
        <dbReference type="ARBA" id="ARBA00023002"/>
    </source>
</evidence>
<evidence type="ECO:0000313" key="8">
    <source>
        <dbReference type="Proteomes" id="UP000051221"/>
    </source>
</evidence>
<organism evidence="7 8">
    <name type="scientific">Vibrio furnissii</name>
    <dbReference type="NCBI Taxonomy" id="29494"/>
    <lineage>
        <taxon>Bacteria</taxon>
        <taxon>Pseudomonadati</taxon>
        <taxon>Pseudomonadota</taxon>
        <taxon>Gammaproteobacteria</taxon>
        <taxon>Vibrionales</taxon>
        <taxon>Vibrionaceae</taxon>
        <taxon>Vibrio</taxon>
    </lineage>
</organism>
<comment type="similarity">
    <text evidence="1">Belongs to the NADH dehydrogenase family.</text>
</comment>
<sequence length="400" mass="43693">MSKEIVIIGAGFAGMWAALSAARLAKLKQAEDVSVTVIAPVAGLRVRPRFYESKVQTLVSPLMPVFETMGVKFVVGQVTNIESDTQQVVYVDENQRSVTKYYDRLVLAAGSNLRRDMVKGIAEHAFDLDQIDSAAVLEQHINGLANQPSSQARNTVVVCGGGFTGIEIATELPARLKALLGESEPVRVIIVERNGQIGTNYSQALQDVIKQATDDLEIEWMLNAQIEEITAHGLRLCSGEEIQSKTIIWTAGVKANDLTNVFEKQQGPQGRLHVESSLKVVDQPNIFATGDVAYAATDDKGNHALMSCQHAILMGKFAGHNVAASLLDGDYLPYKQENYVTCLDLGSWGAVFTEGWDQKVKSVKEDAKKIKIAITNELIYPPKAELDLIMEQADPLAPWV</sequence>
<dbReference type="PRINTS" id="PR00411">
    <property type="entry name" value="PNDRDTASEI"/>
</dbReference>
<dbReference type="InterPro" id="IPR045024">
    <property type="entry name" value="NDH-2"/>
</dbReference>
<feature type="domain" description="FAD/NAD(P)-binding" evidence="6">
    <location>
        <begin position="4"/>
        <end position="315"/>
    </location>
</feature>
<keyword evidence="8" id="KW-1185">Reference proteome</keyword>
<keyword evidence="4" id="KW-0560">Oxidoreductase</keyword>
<gene>
    <name evidence="7" type="ORF">AMR76_19600</name>
</gene>
<dbReference type="AlphaFoldDB" id="A0A0Q2MWS3"/>
<dbReference type="SUPFAM" id="SSF51905">
    <property type="entry name" value="FAD/NAD(P)-binding domain"/>
    <property type="match status" value="1"/>
</dbReference>
<evidence type="ECO:0000259" key="6">
    <source>
        <dbReference type="Pfam" id="PF07992"/>
    </source>
</evidence>
<dbReference type="EMBL" id="LKHS01000022">
    <property type="protein sequence ID" value="KQH84127.1"/>
    <property type="molecule type" value="Genomic_DNA"/>
</dbReference>
<dbReference type="PANTHER" id="PTHR43706">
    <property type="entry name" value="NADH DEHYDROGENASE"/>
    <property type="match status" value="1"/>
</dbReference>
<proteinExistence type="inferred from homology"/>